<dbReference type="Proteomes" id="UP000030762">
    <property type="component" value="Unassembled WGS sequence"/>
</dbReference>
<dbReference type="PANTHER" id="PTHR13759">
    <property type="entry name" value="TWINFILIN"/>
    <property type="match status" value="1"/>
</dbReference>
<dbReference type="EMBL" id="JH767217">
    <property type="protein sequence ID" value="EQC27004.1"/>
    <property type="molecule type" value="Genomic_DNA"/>
</dbReference>
<feature type="domain" description="ADF-H" evidence="8">
    <location>
        <begin position="164"/>
        <end position="294"/>
    </location>
</feature>
<sequence>MNSQILRVGDALTTLFQQAQDGNSTRCLDVKVENETLVCATAFPVDEAPEAQWANIQASTTAPSLLLFHIASSNGPWKWILIAHVADTLPAREKMLYASARDCLKQQLGLSYFVGDVHTTDLAAFTFHDVLSTMHNNSGPLSEKEVLLKEEARLERDLSVKASAMSVMPFGLTPACAAALDTFAIATSPAFLSLHLENEALVVAKALPNVHESLLSSEMTKHAPSYVLYRVSSTGVVFLYVCPDDAPVRAKMTYSTAKASVLALLPAHHIAIDKTIEITDVATVADAIRADVATDLDEATLVQPKAFARPAAPGRGRRK</sequence>
<dbReference type="VEuPathDB" id="FungiDB:SDRG_15217"/>
<dbReference type="STRING" id="1156394.T0PNN0"/>
<dbReference type="GO" id="GO:0005884">
    <property type="term" value="C:actin filament"/>
    <property type="evidence" value="ECO:0007669"/>
    <property type="project" value="TreeGrafter"/>
</dbReference>
<keyword evidence="5" id="KW-0009">Actin-binding</keyword>
<evidence type="ECO:0000313" key="9">
    <source>
        <dbReference type="EMBL" id="EQC27004.1"/>
    </source>
</evidence>
<dbReference type="GO" id="GO:0051016">
    <property type="term" value="P:barbed-end actin filament capping"/>
    <property type="evidence" value="ECO:0007669"/>
    <property type="project" value="TreeGrafter"/>
</dbReference>
<evidence type="ECO:0000256" key="7">
    <source>
        <dbReference type="ARBA" id="ARBA00038532"/>
    </source>
</evidence>
<name>T0PNN0_SAPDV</name>
<comment type="similarity">
    <text evidence="2">Belongs to the actin-binding proteins ADF family. Twinfilin subfamily.</text>
</comment>
<dbReference type="AlphaFoldDB" id="T0PNN0"/>
<dbReference type="GO" id="GO:0051015">
    <property type="term" value="F:actin filament binding"/>
    <property type="evidence" value="ECO:0007669"/>
    <property type="project" value="TreeGrafter"/>
</dbReference>
<evidence type="ECO:0000256" key="5">
    <source>
        <dbReference type="ARBA" id="ARBA00023203"/>
    </source>
</evidence>
<dbReference type="Pfam" id="PF00241">
    <property type="entry name" value="Cofilin_ADF"/>
    <property type="match status" value="2"/>
</dbReference>
<comment type="subunit">
    <text evidence="7">Interacts with G-actin; ADP-actin form.</text>
</comment>
<organism evidence="9 10">
    <name type="scientific">Saprolegnia diclina (strain VS20)</name>
    <dbReference type="NCBI Taxonomy" id="1156394"/>
    <lineage>
        <taxon>Eukaryota</taxon>
        <taxon>Sar</taxon>
        <taxon>Stramenopiles</taxon>
        <taxon>Oomycota</taxon>
        <taxon>Saprolegniomycetes</taxon>
        <taxon>Saprolegniales</taxon>
        <taxon>Saprolegniaceae</taxon>
        <taxon>Saprolegnia</taxon>
    </lineage>
</organism>
<dbReference type="RefSeq" id="XP_008619606.1">
    <property type="nucleotide sequence ID" value="XM_008621384.1"/>
</dbReference>
<dbReference type="GO" id="GO:0005737">
    <property type="term" value="C:cytoplasm"/>
    <property type="evidence" value="ECO:0007669"/>
    <property type="project" value="TreeGrafter"/>
</dbReference>
<evidence type="ECO:0000259" key="8">
    <source>
        <dbReference type="PROSITE" id="PS51263"/>
    </source>
</evidence>
<gene>
    <name evidence="9" type="ORF">SDRG_15217</name>
</gene>
<keyword evidence="4" id="KW-0677">Repeat</keyword>
<dbReference type="InterPro" id="IPR002108">
    <property type="entry name" value="ADF-H"/>
</dbReference>
<comment type="subcellular location">
    <subcellularLocation>
        <location evidence="1">Cytoplasm</location>
        <location evidence="1">Cytoskeleton</location>
    </subcellularLocation>
</comment>
<dbReference type="eggNOG" id="KOG1747">
    <property type="taxonomic scope" value="Eukaryota"/>
</dbReference>
<evidence type="ECO:0000256" key="2">
    <source>
        <dbReference type="ARBA" id="ARBA00009557"/>
    </source>
</evidence>
<proteinExistence type="inferred from homology"/>
<dbReference type="InterPro" id="IPR028458">
    <property type="entry name" value="Twinfilin"/>
</dbReference>
<dbReference type="OrthoDB" id="10006997at2759"/>
<dbReference type="SMART" id="SM00102">
    <property type="entry name" value="ADF"/>
    <property type="match status" value="1"/>
</dbReference>
<reference evidence="9 10" key="1">
    <citation type="submission" date="2012-04" db="EMBL/GenBank/DDBJ databases">
        <title>The Genome Sequence of Saprolegnia declina VS20.</title>
        <authorList>
            <consortium name="The Broad Institute Genome Sequencing Platform"/>
            <person name="Russ C."/>
            <person name="Nusbaum C."/>
            <person name="Tyler B."/>
            <person name="van West P."/>
            <person name="Dieguez-Uribeondo J."/>
            <person name="de Bruijn I."/>
            <person name="Tripathy S."/>
            <person name="Jiang R."/>
            <person name="Young S.K."/>
            <person name="Zeng Q."/>
            <person name="Gargeya S."/>
            <person name="Fitzgerald M."/>
            <person name="Haas B."/>
            <person name="Abouelleil A."/>
            <person name="Alvarado L."/>
            <person name="Arachchi H.M."/>
            <person name="Berlin A."/>
            <person name="Chapman S.B."/>
            <person name="Goldberg J."/>
            <person name="Griggs A."/>
            <person name="Gujja S."/>
            <person name="Hansen M."/>
            <person name="Howarth C."/>
            <person name="Imamovic A."/>
            <person name="Larimer J."/>
            <person name="McCowen C."/>
            <person name="Montmayeur A."/>
            <person name="Murphy C."/>
            <person name="Neiman D."/>
            <person name="Pearson M."/>
            <person name="Priest M."/>
            <person name="Roberts A."/>
            <person name="Saif S."/>
            <person name="Shea T."/>
            <person name="Sisk P."/>
            <person name="Sykes S."/>
            <person name="Wortman J."/>
            <person name="Nusbaum C."/>
            <person name="Birren B."/>
        </authorList>
    </citation>
    <scope>NUCLEOTIDE SEQUENCE [LARGE SCALE GENOMIC DNA]</scope>
    <source>
        <strain evidence="9 10">VS20</strain>
    </source>
</reference>
<keyword evidence="10" id="KW-1185">Reference proteome</keyword>
<keyword evidence="6" id="KW-0206">Cytoskeleton</keyword>
<accession>T0PNN0</accession>
<dbReference type="GO" id="GO:0003785">
    <property type="term" value="F:actin monomer binding"/>
    <property type="evidence" value="ECO:0007669"/>
    <property type="project" value="TreeGrafter"/>
</dbReference>
<dbReference type="PROSITE" id="PS51263">
    <property type="entry name" value="ADF_H"/>
    <property type="match status" value="1"/>
</dbReference>
<evidence type="ECO:0000256" key="4">
    <source>
        <dbReference type="ARBA" id="ARBA00022737"/>
    </source>
</evidence>
<evidence type="ECO:0000256" key="1">
    <source>
        <dbReference type="ARBA" id="ARBA00004245"/>
    </source>
</evidence>
<dbReference type="InterPro" id="IPR029006">
    <property type="entry name" value="ADF-H/Gelsolin-like_dom_sf"/>
</dbReference>
<dbReference type="GO" id="GO:0030042">
    <property type="term" value="P:actin filament depolymerization"/>
    <property type="evidence" value="ECO:0007669"/>
    <property type="project" value="TreeGrafter"/>
</dbReference>
<evidence type="ECO:0000256" key="3">
    <source>
        <dbReference type="ARBA" id="ARBA00022490"/>
    </source>
</evidence>
<dbReference type="SUPFAM" id="SSF55753">
    <property type="entry name" value="Actin depolymerizing proteins"/>
    <property type="match status" value="2"/>
</dbReference>
<dbReference type="Gene3D" id="3.40.20.10">
    <property type="entry name" value="Severin"/>
    <property type="match status" value="2"/>
</dbReference>
<dbReference type="GeneID" id="19955944"/>
<protein>
    <recommendedName>
        <fullName evidence="8">ADF-H domain-containing protein</fullName>
    </recommendedName>
</protein>
<evidence type="ECO:0000313" key="10">
    <source>
        <dbReference type="Proteomes" id="UP000030762"/>
    </source>
</evidence>
<evidence type="ECO:0000256" key="6">
    <source>
        <dbReference type="ARBA" id="ARBA00023212"/>
    </source>
</evidence>
<dbReference type="InParanoid" id="T0PNN0"/>
<dbReference type="OMA" id="YLFKHTH"/>
<keyword evidence="3" id="KW-0963">Cytoplasm</keyword>
<dbReference type="PANTHER" id="PTHR13759:SF1">
    <property type="entry name" value="TWINFILIN"/>
    <property type="match status" value="1"/>
</dbReference>